<sequence length="336" mass="36109">MTIISACKEEAHPSLKWGDLPNIPDKVGFAGSFGGVSNNTLLVAGGANFPDGGAPWAGSKKVWHDQVFALEQDSQEWKIVGKLPRPLGYGVSISTDDGLLIIGGSNEEGHYSDVYRLRYADDSLSYSQLPSLPEPLANSAGVLLNNIVYVMGGTTDSASKEAEDNFWSLDLNDMDAGWTTREPWPGPSRMLAVAGADEHAVYLFSGAHLKDGVREYLSDSYRFSEERGWEKLPALPRSVVAAPTPAYTDANSNLLVFGGDDGSLADIDPQTEKHPGFSKAVLSFDPNSNEWSTIAEQPGNAAVTTSLVVWNGEVVIPGGEIRPAVRTTQVRTVIIE</sequence>
<dbReference type="RefSeq" id="WP_375557528.1">
    <property type="nucleotide sequence ID" value="NZ_JBBVGT010000002.1"/>
</dbReference>
<dbReference type="SUPFAM" id="SSF117281">
    <property type="entry name" value="Kelch motif"/>
    <property type="match status" value="1"/>
</dbReference>
<accession>A0ABV5CEQ1</accession>
<gene>
    <name evidence="1" type="ORF">WKR92_09150</name>
</gene>
<comment type="caution">
    <text evidence="1">The sequence shown here is derived from an EMBL/GenBank/DDBJ whole genome shotgun (WGS) entry which is preliminary data.</text>
</comment>
<dbReference type="Pfam" id="PF24996">
    <property type="entry name" value="NANM"/>
    <property type="match status" value="2"/>
</dbReference>
<dbReference type="PANTHER" id="PTHR23244">
    <property type="entry name" value="KELCH REPEAT DOMAIN"/>
    <property type="match status" value="1"/>
</dbReference>
<dbReference type="InterPro" id="IPR015915">
    <property type="entry name" value="Kelch-typ_b-propeller"/>
</dbReference>
<protein>
    <submittedName>
        <fullName evidence="1">Galactose oxidase</fullName>
    </submittedName>
</protein>
<dbReference type="PANTHER" id="PTHR23244:SF471">
    <property type="entry name" value="GUANINE NUCLEOTIDE-BINDING PROTEIN SUBUNIT BETA 1-RELATED"/>
    <property type="match status" value="1"/>
</dbReference>
<dbReference type="Proteomes" id="UP001580928">
    <property type="component" value="Unassembled WGS sequence"/>
</dbReference>
<organism evidence="1 2">
    <name type="scientific">Albibacterium profundi</name>
    <dbReference type="NCBI Taxonomy" id="3134906"/>
    <lineage>
        <taxon>Bacteria</taxon>
        <taxon>Pseudomonadati</taxon>
        <taxon>Bacteroidota</taxon>
        <taxon>Sphingobacteriia</taxon>
        <taxon>Sphingobacteriales</taxon>
        <taxon>Sphingobacteriaceae</taxon>
        <taxon>Albibacterium</taxon>
    </lineage>
</organism>
<evidence type="ECO:0000313" key="1">
    <source>
        <dbReference type="EMBL" id="MFB5945999.1"/>
    </source>
</evidence>
<reference evidence="1 2" key="1">
    <citation type="submission" date="2024-04" db="EMBL/GenBank/DDBJ databases">
        <title>Albibacterium profundi sp. nov., isolated from sediment of the Challenger Deep of Mariana Trench.</title>
        <authorList>
            <person name="Wang Y."/>
        </authorList>
    </citation>
    <scope>NUCLEOTIDE SEQUENCE [LARGE SCALE GENOMIC DNA]</scope>
    <source>
        <strain evidence="1 2">RHL897</strain>
    </source>
</reference>
<keyword evidence="2" id="KW-1185">Reference proteome</keyword>
<name>A0ABV5CEQ1_9SPHI</name>
<dbReference type="EMBL" id="JBBVGT010000002">
    <property type="protein sequence ID" value="MFB5945999.1"/>
    <property type="molecule type" value="Genomic_DNA"/>
</dbReference>
<dbReference type="Gene3D" id="2.120.10.80">
    <property type="entry name" value="Kelch-type beta propeller"/>
    <property type="match status" value="1"/>
</dbReference>
<dbReference type="InterPro" id="IPR056734">
    <property type="entry name" value="NANM"/>
</dbReference>
<proteinExistence type="predicted"/>
<evidence type="ECO:0000313" key="2">
    <source>
        <dbReference type="Proteomes" id="UP001580928"/>
    </source>
</evidence>